<dbReference type="InterPro" id="IPR000160">
    <property type="entry name" value="GGDEF_dom"/>
</dbReference>
<evidence type="ECO:0000313" key="3">
    <source>
        <dbReference type="EMBL" id="NDL68789.1"/>
    </source>
</evidence>
<sequence>MEIFIRKVRGMIALFILLMSALMFFTVYLPIHREMTNTTLENFILLSRQKEGQVAAHIQRAKEGAASISSRTVIRRKILEYKGGTVDMEELRTYTAGPYAEGAKALEHLQGAYRIVEAELVASHAREGFTPNRDPNTLPFSLSSLTVVLEGDQLIVVSLIQEGGKVLGRDVLYFDMRDLLDGLNAGGIQVEVLEWNGFKQLVASGREYATVGDVVLREDGERLLHVTPVPDTDEYLVLSILKGELFLRANAISFVNMAGVALLLVASFVFINFVILRQAVKILLKSEKSKDLYKERAHKDALTGVHTRRFFERWTEKQMRKETLEEAVTLVMIDIDGFKVVNDTQGHLAGDRLLKEVADVLVPSLREGDLVIRYGGDEFLLILHNCSGRNSHTILERISNRLEGAEEGRAPVSISYGIQEVRQPKDIHHALRAADEKMYAVKKSKKRKGRASHV</sequence>
<comment type="caution">
    <text evidence="3">The sequence shown here is derived from an EMBL/GenBank/DDBJ whole genome shotgun (WGS) entry which is preliminary data.</text>
</comment>
<dbReference type="AlphaFoldDB" id="A0A7X5KP71"/>
<evidence type="ECO:0000313" key="4">
    <source>
        <dbReference type="Proteomes" id="UP000461585"/>
    </source>
</evidence>
<dbReference type="Gene3D" id="3.30.70.270">
    <property type="match status" value="1"/>
</dbReference>
<dbReference type="SUPFAM" id="SSF55073">
    <property type="entry name" value="Nucleotide cyclase"/>
    <property type="match status" value="1"/>
</dbReference>
<keyword evidence="1" id="KW-1133">Transmembrane helix</keyword>
<accession>A0A7X5KP71</accession>
<keyword evidence="4" id="KW-1185">Reference proteome</keyword>
<dbReference type="InterPro" id="IPR029787">
    <property type="entry name" value="Nucleotide_cyclase"/>
</dbReference>
<dbReference type="Proteomes" id="UP000461585">
    <property type="component" value="Unassembled WGS sequence"/>
</dbReference>
<feature type="domain" description="GGDEF" evidence="2">
    <location>
        <begin position="326"/>
        <end position="454"/>
    </location>
</feature>
<evidence type="ECO:0000259" key="2">
    <source>
        <dbReference type="PROSITE" id="PS50887"/>
    </source>
</evidence>
<protein>
    <submittedName>
        <fullName evidence="3">GGDEF domain-containing protein</fullName>
    </submittedName>
</protein>
<dbReference type="InterPro" id="IPR050469">
    <property type="entry name" value="Diguanylate_Cyclase"/>
</dbReference>
<keyword evidence="1" id="KW-0812">Transmembrane</keyword>
<dbReference type="SMART" id="SM00267">
    <property type="entry name" value="GGDEF"/>
    <property type="match status" value="1"/>
</dbReference>
<dbReference type="PROSITE" id="PS50887">
    <property type="entry name" value="GGDEF"/>
    <property type="match status" value="1"/>
</dbReference>
<gene>
    <name evidence="3" type="ORF">GXN74_13685</name>
</gene>
<evidence type="ECO:0000256" key="1">
    <source>
        <dbReference type="SAM" id="Phobius"/>
    </source>
</evidence>
<dbReference type="PANTHER" id="PTHR45138">
    <property type="entry name" value="REGULATORY COMPONENTS OF SENSORY TRANSDUCTION SYSTEM"/>
    <property type="match status" value="1"/>
</dbReference>
<dbReference type="Pfam" id="PF00990">
    <property type="entry name" value="GGDEF"/>
    <property type="match status" value="1"/>
</dbReference>
<keyword evidence="1" id="KW-0472">Membrane</keyword>
<reference evidence="3 4" key="1">
    <citation type="submission" date="2020-01" db="EMBL/GenBank/DDBJ databases">
        <title>Anaeroalcalibacter tamaniensis gen. nov., sp. nov., moderately halophilic strictly anaerobic fermenter bacterium from mud volcano of Taman peninsula.</title>
        <authorList>
            <person name="Frolova A."/>
            <person name="Merkel A.Y."/>
            <person name="Slobodkin A.I."/>
        </authorList>
    </citation>
    <scope>NUCLEOTIDE SEQUENCE [LARGE SCALE GENOMIC DNA]</scope>
    <source>
        <strain evidence="3 4">F-3ap</strain>
    </source>
</reference>
<dbReference type="GO" id="GO:0052621">
    <property type="term" value="F:diguanylate cyclase activity"/>
    <property type="evidence" value="ECO:0007669"/>
    <property type="project" value="TreeGrafter"/>
</dbReference>
<dbReference type="EMBL" id="JAAEEH010000061">
    <property type="protein sequence ID" value="NDL68789.1"/>
    <property type="molecule type" value="Genomic_DNA"/>
</dbReference>
<proteinExistence type="predicted"/>
<dbReference type="GO" id="GO:0005886">
    <property type="term" value="C:plasma membrane"/>
    <property type="evidence" value="ECO:0007669"/>
    <property type="project" value="TreeGrafter"/>
</dbReference>
<dbReference type="NCBIfam" id="TIGR00254">
    <property type="entry name" value="GGDEF"/>
    <property type="match status" value="1"/>
</dbReference>
<organism evidence="3 4">
    <name type="scientific">Anaerotalea alkaliphila</name>
    <dbReference type="NCBI Taxonomy" id="2662126"/>
    <lineage>
        <taxon>Bacteria</taxon>
        <taxon>Bacillati</taxon>
        <taxon>Bacillota</taxon>
        <taxon>Clostridia</taxon>
        <taxon>Eubacteriales</taxon>
        <taxon>Anaerotalea</taxon>
    </lineage>
</organism>
<dbReference type="InterPro" id="IPR043128">
    <property type="entry name" value="Rev_trsase/Diguanyl_cyclase"/>
</dbReference>
<dbReference type="GO" id="GO:1902201">
    <property type="term" value="P:negative regulation of bacterial-type flagellum-dependent cell motility"/>
    <property type="evidence" value="ECO:0007669"/>
    <property type="project" value="TreeGrafter"/>
</dbReference>
<feature type="transmembrane region" description="Helical" evidence="1">
    <location>
        <begin position="254"/>
        <end position="276"/>
    </location>
</feature>
<dbReference type="GO" id="GO:0043709">
    <property type="term" value="P:cell adhesion involved in single-species biofilm formation"/>
    <property type="evidence" value="ECO:0007669"/>
    <property type="project" value="TreeGrafter"/>
</dbReference>
<name>A0A7X5KP71_9FIRM</name>
<feature type="transmembrane region" description="Helical" evidence="1">
    <location>
        <begin position="12"/>
        <end position="31"/>
    </location>
</feature>
<dbReference type="RefSeq" id="WP_162371507.1">
    <property type="nucleotide sequence ID" value="NZ_JAAEEH010000061.1"/>
</dbReference>
<dbReference type="PANTHER" id="PTHR45138:SF6">
    <property type="entry name" value="DIGUANYLATE CYCLASE DGCN"/>
    <property type="match status" value="1"/>
</dbReference>
<dbReference type="CDD" id="cd01949">
    <property type="entry name" value="GGDEF"/>
    <property type="match status" value="1"/>
</dbReference>